<keyword evidence="2" id="KW-1185">Reference proteome</keyword>
<reference evidence="1 2" key="1">
    <citation type="journal article" date="2016" name="Nat. Commun.">
        <title>Extremotolerant tardigrade genome and improved radiotolerance of human cultured cells by tardigrade-unique protein.</title>
        <authorList>
            <person name="Hashimoto T."/>
            <person name="Horikawa D.D."/>
            <person name="Saito Y."/>
            <person name="Kuwahara H."/>
            <person name="Kozuka-Hata H."/>
            <person name="Shin-I T."/>
            <person name="Minakuchi Y."/>
            <person name="Ohishi K."/>
            <person name="Motoyama A."/>
            <person name="Aizu T."/>
            <person name="Enomoto A."/>
            <person name="Kondo K."/>
            <person name="Tanaka S."/>
            <person name="Hara Y."/>
            <person name="Koshikawa S."/>
            <person name="Sagara H."/>
            <person name="Miura T."/>
            <person name="Yokobori S."/>
            <person name="Miyagawa K."/>
            <person name="Suzuki Y."/>
            <person name="Kubo T."/>
            <person name="Oyama M."/>
            <person name="Kohara Y."/>
            <person name="Fujiyama A."/>
            <person name="Arakawa K."/>
            <person name="Katayama T."/>
            <person name="Toyoda A."/>
            <person name="Kunieda T."/>
        </authorList>
    </citation>
    <scope>NUCLEOTIDE SEQUENCE [LARGE SCALE GENOMIC DNA]</scope>
    <source>
        <strain evidence="1 2">YOKOZUNA-1</strain>
    </source>
</reference>
<accession>A0A1D1VJA2</accession>
<gene>
    <name evidence="1" type="primary">RvY_11664-1</name>
    <name evidence="1" type="synonym">RvY_11664.1</name>
    <name evidence="1" type="ORF">RvY_11664</name>
</gene>
<comment type="caution">
    <text evidence="1">The sequence shown here is derived from an EMBL/GenBank/DDBJ whole genome shotgun (WGS) entry which is preliminary data.</text>
</comment>
<protein>
    <recommendedName>
        <fullName evidence="3">Receptor ligand binding region domain-containing protein</fullName>
    </recommendedName>
</protein>
<evidence type="ECO:0000313" key="2">
    <source>
        <dbReference type="Proteomes" id="UP000186922"/>
    </source>
</evidence>
<dbReference type="AlphaFoldDB" id="A0A1D1VJA2"/>
<evidence type="ECO:0008006" key="3">
    <source>
        <dbReference type="Google" id="ProtNLM"/>
    </source>
</evidence>
<organism evidence="1 2">
    <name type="scientific">Ramazzottius varieornatus</name>
    <name type="common">Water bear</name>
    <name type="synonym">Tardigrade</name>
    <dbReference type="NCBI Taxonomy" id="947166"/>
    <lineage>
        <taxon>Eukaryota</taxon>
        <taxon>Metazoa</taxon>
        <taxon>Ecdysozoa</taxon>
        <taxon>Tardigrada</taxon>
        <taxon>Eutardigrada</taxon>
        <taxon>Parachela</taxon>
        <taxon>Hypsibioidea</taxon>
        <taxon>Ramazzottiidae</taxon>
        <taxon>Ramazzottius</taxon>
    </lineage>
</organism>
<evidence type="ECO:0000313" key="1">
    <source>
        <dbReference type="EMBL" id="GAV00876.1"/>
    </source>
</evidence>
<sequence>MQPRGHALGRLRKSTSSDVAFMNKQRFPTFVTFVPTGRGGMIPGLAIFLKKYKWMTVSVHCESLLNYFSVASLFGSQCRAVKSLMMNPTSGFTVHYEDFDSVRNPSGFEGLLARAKLRSRNRLFGAGSGPEGFHQGSRGYDTALSLLSHEQDIADLNYYLNYQFKTFEIISKAVTLD</sequence>
<dbReference type="EMBL" id="BDGG01000006">
    <property type="protein sequence ID" value="GAV00876.1"/>
    <property type="molecule type" value="Genomic_DNA"/>
</dbReference>
<dbReference type="Proteomes" id="UP000186922">
    <property type="component" value="Unassembled WGS sequence"/>
</dbReference>
<name>A0A1D1VJA2_RAMVA</name>
<proteinExistence type="predicted"/>